<dbReference type="AlphaFoldDB" id="A0A173TYU2"/>
<organism evidence="1 2">
    <name type="scientific">Anaerostipes hadrus</name>
    <dbReference type="NCBI Taxonomy" id="649756"/>
    <lineage>
        <taxon>Bacteria</taxon>
        <taxon>Bacillati</taxon>
        <taxon>Bacillota</taxon>
        <taxon>Clostridia</taxon>
        <taxon>Lachnospirales</taxon>
        <taxon>Lachnospiraceae</taxon>
        <taxon>Anaerostipes</taxon>
    </lineage>
</organism>
<accession>A0A173TYU2</accession>
<dbReference type="EMBL" id="CYXT01000020">
    <property type="protein sequence ID" value="CUN07519.1"/>
    <property type="molecule type" value="Genomic_DNA"/>
</dbReference>
<dbReference type="Proteomes" id="UP000095598">
    <property type="component" value="Unassembled WGS sequence"/>
</dbReference>
<sequence>MKYDKPIMRMSELVKMGFPRSFLDEAYRERGQDFAQKGPKSNSPVFFDTERFEKWRLRKLANENQAMQRGGF</sequence>
<proteinExistence type="predicted"/>
<evidence type="ECO:0000313" key="2">
    <source>
        <dbReference type="Proteomes" id="UP000095598"/>
    </source>
</evidence>
<protein>
    <submittedName>
        <fullName evidence="1">Uncharacterized protein</fullName>
    </submittedName>
</protein>
<evidence type="ECO:0000313" key="1">
    <source>
        <dbReference type="EMBL" id="CUN07519.1"/>
    </source>
</evidence>
<gene>
    <name evidence="1" type="ORF">ERS852425_02454</name>
</gene>
<dbReference type="RefSeq" id="WP_055259291.1">
    <property type="nucleotide sequence ID" value="NZ_CYXT01000020.1"/>
</dbReference>
<reference evidence="1 2" key="1">
    <citation type="submission" date="2015-09" db="EMBL/GenBank/DDBJ databases">
        <authorList>
            <consortium name="Pathogen Informatics"/>
        </authorList>
    </citation>
    <scope>NUCLEOTIDE SEQUENCE [LARGE SCALE GENOMIC DNA]</scope>
    <source>
        <strain evidence="1 2">2789STDY5608868</strain>
    </source>
</reference>
<name>A0A173TYU2_ANAHA</name>